<dbReference type="SUPFAM" id="SSF48726">
    <property type="entry name" value="Immunoglobulin"/>
    <property type="match status" value="1"/>
</dbReference>
<dbReference type="FunFam" id="2.60.40.10:FF:000437">
    <property type="entry name" value="Beat-IIIc, isoform A"/>
    <property type="match status" value="1"/>
</dbReference>
<dbReference type="Proteomes" id="UP000268350">
    <property type="component" value="Unassembled WGS sequence"/>
</dbReference>
<dbReference type="AlphaFoldDB" id="A0A3B0KVF4"/>
<dbReference type="PANTHER" id="PTHR21261">
    <property type="entry name" value="BEAT PROTEIN"/>
    <property type="match status" value="1"/>
</dbReference>
<evidence type="ECO:0000259" key="1">
    <source>
        <dbReference type="PROSITE" id="PS50835"/>
    </source>
</evidence>
<dbReference type="OrthoDB" id="7375975at2759"/>
<dbReference type="InterPro" id="IPR007110">
    <property type="entry name" value="Ig-like_dom"/>
</dbReference>
<accession>A0A3B0KVF4</accession>
<dbReference type="Gene3D" id="2.60.40.10">
    <property type="entry name" value="Immunoglobulins"/>
    <property type="match status" value="1"/>
</dbReference>
<dbReference type="STRING" id="7266.A0A3B0KVF4"/>
<sequence length="407" mass="46335">MYGWTGDCLCNHELVALACKKVGYTKFWTNRKYGRPLSVAKGQKFPAESQEFLKATSPTMDYGRWLLQLSVHMLLVVRRIQCLRVTDINVPQIVDFRDNVTLSCSYDISGHTLNSVKWYKNGKEFFRYSPLTPPTYIPFAVDGVQLIDDGNECNESSCRVELNLLGFKSSGLYRCEVSGDAPHFQLTARDANMSVEALPQNNPLISSFHSMYRFDDFVQVNCSTDFSSLFTHITWYINGVKVSLVDLLPSIETTIAAHDYNLRRVVSQLNFYANEPRFHQAQLQQLMLQRQQQPQQKRTISPARLGLELRCVAEIDRYPQLQREASMNAQLFRDDIDLKNQKLINSRSAATRGGNGIKLQQLLLLMASAAVATAARLLTPLTFQYGARKSTRYKMASTCVNRSHCWP</sequence>
<organism evidence="2 3">
    <name type="scientific">Drosophila guanche</name>
    <name type="common">Fruit fly</name>
    <dbReference type="NCBI Taxonomy" id="7266"/>
    <lineage>
        <taxon>Eukaryota</taxon>
        <taxon>Metazoa</taxon>
        <taxon>Ecdysozoa</taxon>
        <taxon>Arthropoda</taxon>
        <taxon>Hexapoda</taxon>
        <taxon>Insecta</taxon>
        <taxon>Pterygota</taxon>
        <taxon>Neoptera</taxon>
        <taxon>Endopterygota</taxon>
        <taxon>Diptera</taxon>
        <taxon>Brachycera</taxon>
        <taxon>Muscomorpha</taxon>
        <taxon>Ephydroidea</taxon>
        <taxon>Drosophilidae</taxon>
        <taxon>Drosophila</taxon>
        <taxon>Sophophora</taxon>
    </lineage>
</organism>
<evidence type="ECO:0000313" key="2">
    <source>
        <dbReference type="EMBL" id="SPP87958.1"/>
    </source>
</evidence>
<dbReference type="InterPro" id="IPR013783">
    <property type="entry name" value="Ig-like_fold"/>
</dbReference>
<dbReference type="PANTHER" id="PTHR21261:SF5">
    <property type="entry name" value="BEATEN PATH VA, ISOFORM A-RELATED"/>
    <property type="match status" value="1"/>
</dbReference>
<name>A0A3B0KVF4_DROGU</name>
<dbReference type="PROSITE" id="PS50835">
    <property type="entry name" value="IG_LIKE"/>
    <property type="match status" value="1"/>
</dbReference>
<keyword evidence="3" id="KW-1185">Reference proteome</keyword>
<dbReference type="EMBL" id="OUUW01000013">
    <property type="protein sequence ID" value="SPP87958.1"/>
    <property type="molecule type" value="Genomic_DNA"/>
</dbReference>
<protein>
    <recommendedName>
        <fullName evidence="1">Ig-like domain-containing protein</fullName>
    </recommendedName>
</protein>
<evidence type="ECO:0000313" key="3">
    <source>
        <dbReference type="Proteomes" id="UP000268350"/>
    </source>
</evidence>
<gene>
    <name evidence="2" type="ORF">DGUA_6G015763</name>
</gene>
<reference evidence="3" key="1">
    <citation type="submission" date="2018-01" db="EMBL/GenBank/DDBJ databases">
        <authorList>
            <person name="Alioto T."/>
            <person name="Alioto T."/>
        </authorList>
    </citation>
    <scope>NUCLEOTIDE SEQUENCE [LARGE SCALE GENOMIC DNA]</scope>
</reference>
<dbReference type="InterPro" id="IPR036179">
    <property type="entry name" value="Ig-like_dom_sf"/>
</dbReference>
<proteinExistence type="predicted"/>
<feature type="domain" description="Ig-like" evidence="1">
    <location>
        <begin position="98"/>
        <end position="194"/>
    </location>
</feature>